<evidence type="ECO:0000313" key="1">
    <source>
        <dbReference type="EMBL" id="HJB56630.1"/>
    </source>
</evidence>
<proteinExistence type="predicted"/>
<dbReference type="AlphaFoldDB" id="A0A9D2MAJ9"/>
<evidence type="ECO:0000313" key="2">
    <source>
        <dbReference type="Proteomes" id="UP000824208"/>
    </source>
</evidence>
<reference evidence="1" key="1">
    <citation type="journal article" date="2021" name="PeerJ">
        <title>Extensive microbial diversity within the chicken gut microbiome revealed by metagenomics and culture.</title>
        <authorList>
            <person name="Gilroy R."/>
            <person name="Ravi A."/>
            <person name="Getino M."/>
            <person name="Pursley I."/>
            <person name="Horton D.L."/>
            <person name="Alikhan N.F."/>
            <person name="Baker D."/>
            <person name="Gharbi K."/>
            <person name="Hall N."/>
            <person name="Watson M."/>
            <person name="Adriaenssens E.M."/>
            <person name="Foster-Nyarko E."/>
            <person name="Jarju S."/>
            <person name="Secka A."/>
            <person name="Antonio M."/>
            <person name="Oren A."/>
            <person name="Chaudhuri R.R."/>
            <person name="La Ragione R."/>
            <person name="Hildebrand F."/>
            <person name="Pallen M.J."/>
        </authorList>
    </citation>
    <scope>NUCLEOTIDE SEQUENCE</scope>
    <source>
        <strain evidence="1">CHK189-11263</strain>
    </source>
</reference>
<reference evidence="1" key="2">
    <citation type="submission" date="2021-04" db="EMBL/GenBank/DDBJ databases">
        <authorList>
            <person name="Gilroy R."/>
        </authorList>
    </citation>
    <scope>NUCLEOTIDE SEQUENCE</scope>
    <source>
        <strain evidence="1">CHK189-11263</strain>
    </source>
</reference>
<name>A0A9D2MAJ9_9FIRM</name>
<gene>
    <name evidence="1" type="ORF">H9714_03665</name>
</gene>
<comment type="caution">
    <text evidence="1">The sequence shown here is derived from an EMBL/GenBank/DDBJ whole genome shotgun (WGS) entry which is preliminary data.</text>
</comment>
<organism evidence="1 2">
    <name type="scientific">Candidatus Flavonifractor intestinipullorum</name>
    <dbReference type="NCBI Taxonomy" id="2838587"/>
    <lineage>
        <taxon>Bacteria</taxon>
        <taxon>Bacillati</taxon>
        <taxon>Bacillota</taxon>
        <taxon>Clostridia</taxon>
        <taxon>Eubacteriales</taxon>
        <taxon>Oscillospiraceae</taxon>
        <taxon>Flavonifractor</taxon>
    </lineage>
</organism>
<accession>A0A9D2MAJ9</accession>
<dbReference type="Proteomes" id="UP000824208">
    <property type="component" value="Unassembled WGS sequence"/>
</dbReference>
<protein>
    <submittedName>
        <fullName evidence="1">Uncharacterized protein</fullName>
    </submittedName>
</protein>
<dbReference type="EMBL" id="DWYC01000038">
    <property type="protein sequence ID" value="HJB56630.1"/>
    <property type="molecule type" value="Genomic_DNA"/>
</dbReference>
<sequence>MSCRHEPGETWYTLIRAAMEEEAARTALSPAQTQALLERLKKEKIFSKA</sequence>